<sequence>MTTSVKTRRPPARTRLAGYFAGVVVNGVLLVLINGRPGWAVVPFLTPAFSSVVGVVDLALVVGAVTGFVHLWHDPEWLVALDGVVTTCAGLVALVRLWQVFPFDFGGGSFDWAVVARIVLVAGIAGSVLGLVVGLVTVVRAALRKPAGDPPAERKARP</sequence>
<evidence type="ECO:0000313" key="3">
    <source>
        <dbReference type="Proteomes" id="UP000631670"/>
    </source>
</evidence>
<comment type="caution">
    <text evidence="2">The sequence shown here is derived from an EMBL/GenBank/DDBJ whole genome shotgun (WGS) entry which is preliminary data.</text>
</comment>
<evidence type="ECO:0000256" key="1">
    <source>
        <dbReference type="SAM" id="Phobius"/>
    </source>
</evidence>
<keyword evidence="1" id="KW-0472">Membrane</keyword>
<evidence type="ECO:0000313" key="2">
    <source>
        <dbReference type="EMBL" id="MBE1495635.1"/>
    </source>
</evidence>
<dbReference type="EMBL" id="JADBEG010000001">
    <property type="protein sequence ID" value="MBE1495635.1"/>
    <property type="molecule type" value="Genomic_DNA"/>
</dbReference>
<reference evidence="2 3" key="1">
    <citation type="submission" date="2020-10" db="EMBL/GenBank/DDBJ databases">
        <title>Sequencing the genomes of 1000 actinobacteria strains.</title>
        <authorList>
            <person name="Klenk H.-P."/>
        </authorList>
    </citation>
    <scope>NUCLEOTIDE SEQUENCE [LARGE SCALE GENOMIC DNA]</scope>
    <source>
        <strain evidence="2 3">DSM 44653</strain>
    </source>
</reference>
<dbReference type="RefSeq" id="WP_211299639.1">
    <property type="nucleotide sequence ID" value="NZ_JADBEG010000001.1"/>
</dbReference>
<feature type="transmembrane region" description="Helical" evidence="1">
    <location>
        <begin position="39"/>
        <end position="65"/>
    </location>
</feature>
<accession>A0ABR9HXK1</accession>
<feature type="transmembrane region" description="Helical" evidence="1">
    <location>
        <begin position="16"/>
        <end position="33"/>
    </location>
</feature>
<keyword evidence="3" id="KW-1185">Reference proteome</keyword>
<feature type="transmembrane region" description="Helical" evidence="1">
    <location>
        <begin position="118"/>
        <end position="139"/>
    </location>
</feature>
<name>A0ABR9HXK1_9PSEU</name>
<protein>
    <submittedName>
        <fullName evidence="2">Uncharacterized protein</fullName>
    </submittedName>
</protein>
<gene>
    <name evidence="2" type="ORF">H4696_002735</name>
</gene>
<dbReference type="Proteomes" id="UP000631670">
    <property type="component" value="Unassembled WGS sequence"/>
</dbReference>
<keyword evidence="1" id="KW-1133">Transmembrane helix</keyword>
<keyword evidence="1" id="KW-0812">Transmembrane</keyword>
<proteinExistence type="predicted"/>
<organism evidence="2 3">
    <name type="scientific">Amycolatopsis lexingtonensis</name>
    <dbReference type="NCBI Taxonomy" id="218822"/>
    <lineage>
        <taxon>Bacteria</taxon>
        <taxon>Bacillati</taxon>
        <taxon>Actinomycetota</taxon>
        <taxon>Actinomycetes</taxon>
        <taxon>Pseudonocardiales</taxon>
        <taxon>Pseudonocardiaceae</taxon>
        <taxon>Amycolatopsis</taxon>
    </lineage>
</organism>
<feature type="transmembrane region" description="Helical" evidence="1">
    <location>
        <begin position="77"/>
        <end position="98"/>
    </location>
</feature>